<organism evidence="1 2">
    <name type="scientific">Suillus plorans</name>
    <dbReference type="NCBI Taxonomy" id="116603"/>
    <lineage>
        <taxon>Eukaryota</taxon>
        <taxon>Fungi</taxon>
        <taxon>Dikarya</taxon>
        <taxon>Basidiomycota</taxon>
        <taxon>Agaricomycotina</taxon>
        <taxon>Agaricomycetes</taxon>
        <taxon>Agaricomycetidae</taxon>
        <taxon>Boletales</taxon>
        <taxon>Suillineae</taxon>
        <taxon>Suillaceae</taxon>
        <taxon>Suillus</taxon>
    </lineage>
</organism>
<sequence length="293" mass="32535">MLSRDRRFALQTQVKWVFDAFSPFNSVSPLLSGRLFIEAPPIGTKEPPSLCQHTLVSPLKLTCSMLLLTTYVWPGHEVSLMQRAQLLRPSMFRNSAGTRIFLRRPIGTAAWAFNKDMQFCTTVASTKVWPIKYSGTYAGDEERVMDSSISGGATHRPGSITWSPNTRGPSDLALWSRDDLKLLTSLELPPAHTATILDPGVRCDSAADLPDPQYTLLFTPLGDKDTKITQSLTGILFVWLLPAKFKKELVLMGLVADGTERHIEKERIEADADLAANWWTLGTSSYVVPIQAE</sequence>
<keyword evidence="2" id="KW-1185">Reference proteome</keyword>
<dbReference type="Proteomes" id="UP000719766">
    <property type="component" value="Unassembled WGS sequence"/>
</dbReference>
<protein>
    <submittedName>
        <fullName evidence="1">Uncharacterized protein</fullName>
    </submittedName>
</protein>
<comment type="caution">
    <text evidence="1">The sequence shown here is derived from an EMBL/GenBank/DDBJ whole genome shotgun (WGS) entry which is preliminary data.</text>
</comment>
<evidence type="ECO:0000313" key="1">
    <source>
        <dbReference type="EMBL" id="KAG1793615.1"/>
    </source>
</evidence>
<dbReference type="GeneID" id="64593905"/>
<name>A0A9P7APR3_9AGAM</name>
<dbReference type="AlphaFoldDB" id="A0A9P7APR3"/>
<proteinExistence type="predicted"/>
<dbReference type="EMBL" id="JABBWE010000029">
    <property type="protein sequence ID" value="KAG1793615.1"/>
    <property type="molecule type" value="Genomic_DNA"/>
</dbReference>
<reference evidence="1" key="1">
    <citation type="journal article" date="2020" name="New Phytol.">
        <title>Comparative genomics reveals dynamic genome evolution in host specialist ectomycorrhizal fungi.</title>
        <authorList>
            <person name="Lofgren L.A."/>
            <person name="Nguyen N.H."/>
            <person name="Vilgalys R."/>
            <person name="Ruytinx J."/>
            <person name="Liao H.L."/>
            <person name="Branco S."/>
            <person name="Kuo A."/>
            <person name="LaButti K."/>
            <person name="Lipzen A."/>
            <person name="Andreopoulos W."/>
            <person name="Pangilinan J."/>
            <person name="Riley R."/>
            <person name="Hundley H."/>
            <person name="Na H."/>
            <person name="Barry K."/>
            <person name="Grigoriev I.V."/>
            <person name="Stajich J.E."/>
            <person name="Kennedy P.G."/>
        </authorList>
    </citation>
    <scope>NUCLEOTIDE SEQUENCE</scope>
    <source>
        <strain evidence="1">S12</strain>
    </source>
</reference>
<dbReference type="OrthoDB" id="2661721at2759"/>
<accession>A0A9P7APR3</accession>
<gene>
    <name evidence="1" type="ORF">HD556DRAFT_1308476</name>
</gene>
<evidence type="ECO:0000313" key="2">
    <source>
        <dbReference type="Proteomes" id="UP000719766"/>
    </source>
</evidence>
<dbReference type="RefSeq" id="XP_041160013.1">
    <property type="nucleotide sequence ID" value="XM_041300141.1"/>
</dbReference>